<organism evidence="1 2">
    <name type="scientific">Thermodesulfatator autotrophicus</name>
    <dbReference type="NCBI Taxonomy" id="1795632"/>
    <lineage>
        <taxon>Bacteria</taxon>
        <taxon>Pseudomonadati</taxon>
        <taxon>Thermodesulfobacteriota</taxon>
        <taxon>Thermodesulfobacteria</taxon>
        <taxon>Thermodesulfobacteriales</taxon>
        <taxon>Thermodesulfatatoraceae</taxon>
        <taxon>Thermodesulfatator</taxon>
    </lineage>
</organism>
<evidence type="ECO:0000313" key="2">
    <source>
        <dbReference type="Proteomes" id="UP000076964"/>
    </source>
</evidence>
<dbReference type="AlphaFoldDB" id="A0A177E6C3"/>
<proteinExistence type="predicted"/>
<gene>
    <name evidence="1" type="ORF">TH606_09395</name>
</gene>
<sequence length="128" mass="14471">MPIFQVCSKKRKFKKFFLKFFSEFRLVCDAKCNRMLQKTNFGIIIFSKSSKAANTKSGLGVITGGKLLMGAFFTLQSVIARRRSRRGEVTLPGHYEEARRADEVTQRVITRSMKCDEVIPVPSASEGI</sequence>
<dbReference type="EMBL" id="LSFI01000046">
    <property type="protein sequence ID" value="OAG26990.1"/>
    <property type="molecule type" value="Genomic_DNA"/>
</dbReference>
<dbReference type="Proteomes" id="UP000076964">
    <property type="component" value="Unassembled WGS sequence"/>
</dbReference>
<dbReference type="STRING" id="1795632.TH606_09395"/>
<comment type="caution">
    <text evidence="1">The sequence shown here is derived from an EMBL/GenBank/DDBJ whole genome shotgun (WGS) entry which is preliminary data.</text>
</comment>
<evidence type="ECO:0000313" key="1">
    <source>
        <dbReference type="EMBL" id="OAG26990.1"/>
    </source>
</evidence>
<keyword evidence="2" id="KW-1185">Reference proteome</keyword>
<reference evidence="1 2" key="1">
    <citation type="submission" date="2016-02" db="EMBL/GenBank/DDBJ databases">
        <title>Draft genome sequence of Thermodesulfatator sp. S606.</title>
        <authorList>
            <person name="Lai Q."/>
            <person name="Cao J."/>
            <person name="Dupont S."/>
            <person name="Shao Z."/>
            <person name="Jebbar M."/>
            <person name="Alain K."/>
        </authorList>
    </citation>
    <scope>NUCLEOTIDE SEQUENCE [LARGE SCALE GENOMIC DNA]</scope>
    <source>
        <strain evidence="1 2">S606</strain>
    </source>
</reference>
<protein>
    <submittedName>
        <fullName evidence="1">Uncharacterized protein</fullName>
    </submittedName>
</protein>
<accession>A0A177E6C3</accession>
<name>A0A177E6C3_9BACT</name>